<feature type="compositionally biased region" description="Polar residues" evidence="1">
    <location>
        <begin position="81"/>
        <end position="93"/>
    </location>
</feature>
<dbReference type="Proteomes" id="UP001221757">
    <property type="component" value="Unassembled WGS sequence"/>
</dbReference>
<dbReference type="EMBL" id="JARKIE010000239">
    <property type="protein sequence ID" value="KAJ7662493.1"/>
    <property type="molecule type" value="Genomic_DNA"/>
</dbReference>
<evidence type="ECO:0000256" key="1">
    <source>
        <dbReference type="SAM" id="MobiDB-lite"/>
    </source>
</evidence>
<feature type="compositionally biased region" description="Pro residues" evidence="1">
    <location>
        <begin position="134"/>
        <end position="149"/>
    </location>
</feature>
<keyword evidence="3" id="KW-1185">Reference proteome</keyword>
<gene>
    <name evidence="2" type="ORF">B0H17DRAFT_314756</name>
</gene>
<feature type="compositionally biased region" description="Polar residues" evidence="1">
    <location>
        <begin position="25"/>
        <end position="49"/>
    </location>
</feature>
<feature type="region of interest" description="Disordered" evidence="1">
    <location>
        <begin position="24"/>
        <end position="153"/>
    </location>
</feature>
<evidence type="ECO:0000313" key="3">
    <source>
        <dbReference type="Proteomes" id="UP001221757"/>
    </source>
</evidence>
<evidence type="ECO:0000313" key="2">
    <source>
        <dbReference type="EMBL" id="KAJ7662493.1"/>
    </source>
</evidence>
<organism evidence="2 3">
    <name type="scientific">Mycena rosella</name>
    <name type="common">Pink bonnet</name>
    <name type="synonym">Agaricus rosellus</name>
    <dbReference type="NCBI Taxonomy" id="1033263"/>
    <lineage>
        <taxon>Eukaryota</taxon>
        <taxon>Fungi</taxon>
        <taxon>Dikarya</taxon>
        <taxon>Basidiomycota</taxon>
        <taxon>Agaricomycotina</taxon>
        <taxon>Agaricomycetes</taxon>
        <taxon>Agaricomycetidae</taxon>
        <taxon>Agaricales</taxon>
        <taxon>Marasmiineae</taxon>
        <taxon>Mycenaceae</taxon>
        <taxon>Mycena</taxon>
    </lineage>
</organism>
<name>A0AAD7CUA5_MYCRO</name>
<accession>A0AAD7CUA5</accession>
<dbReference type="AlphaFoldDB" id="A0AAD7CUA5"/>
<proteinExistence type="predicted"/>
<reference evidence="2" key="1">
    <citation type="submission" date="2023-03" db="EMBL/GenBank/DDBJ databases">
        <title>Massive genome expansion in bonnet fungi (Mycena s.s.) driven by repeated elements and novel gene families across ecological guilds.</title>
        <authorList>
            <consortium name="Lawrence Berkeley National Laboratory"/>
            <person name="Harder C.B."/>
            <person name="Miyauchi S."/>
            <person name="Viragh M."/>
            <person name="Kuo A."/>
            <person name="Thoen E."/>
            <person name="Andreopoulos B."/>
            <person name="Lu D."/>
            <person name="Skrede I."/>
            <person name="Drula E."/>
            <person name="Henrissat B."/>
            <person name="Morin E."/>
            <person name="Kohler A."/>
            <person name="Barry K."/>
            <person name="LaButti K."/>
            <person name="Morin E."/>
            <person name="Salamov A."/>
            <person name="Lipzen A."/>
            <person name="Mereny Z."/>
            <person name="Hegedus B."/>
            <person name="Baldrian P."/>
            <person name="Stursova M."/>
            <person name="Weitz H."/>
            <person name="Taylor A."/>
            <person name="Grigoriev I.V."/>
            <person name="Nagy L.G."/>
            <person name="Martin F."/>
            <person name="Kauserud H."/>
        </authorList>
    </citation>
    <scope>NUCLEOTIDE SEQUENCE</scope>
    <source>
        <strain evidence="2">CBHHK067</strain>
    </source>
</reference>
<feature type="compositionally biased region" description="Polar residues" evidence="1">
    <location>
        <begin position="64"/>
        <end position="73"/>
    </location>
</feature>
<sequence length="169" mass="18147">MTEYDYSAEGRARHAATQKRIAQWANGTPTLSGLESPFTPRSSAYTGSAATVRPPPGPSRAPSHRSSTSQSHRPSTHHTVHPSQAGTRTQVTASAVYPSQSISQVPPPSAHRSHASTRSSSQHSNHSHHTQHRSPPPPSSHVVSPPPGHIPRGVIIFRNRGQAPSVVYY</sequence>
<protein>
    <submittedName>
        <fullName evidence="2">Uncharacterized protein</fullName>
    </submittedName>
</protein>
<comment type="caution">
    <text evidence="2">The sequence shown here is derived from an EMBL/GenBank/DDBJ whole genome shotgun (WGS) entry which is preliminary data.</text>
</comment>